<comment type="caution">
    <text evidence="1">The sequence shown here is derived from an EMBL/GenBank/DDBJ whole genome shotgun (WGS) entry which is preliminary data.</text>
</comment>
<reference evidence="1 2" key="1">
    <citation type="submission" date="2022-10" db="EMBL/GenBank/DDBJ databases">
        <title>Defluviimonas sp. nov., isolated from ocean surface water.</title>
        <authorList>
            <person name="He W."/>
            <person name="Wang L."/>
            <person name="Zhang D.-F."/>
        </authorList>
    </citation>
    <scope>NUCLEOTIDE SEQUENCE [LARGE SCALE GENOMIC DNA]</scope>
    <source>
        <strain evidence="1 2">WL0002</strain>
    </source>
</reference>
<gene>
    <name evidence="1" type="ORF">OEW28_18545</name>
</gene>
<accession>A0ABT2ZIR0</accession>
<keyword evidence="2" id="KW-1185">Reference proteome</keyword>
<name>A0ABT2ZIR0_9RHOB</name>
<protein>
    <submittedName>
        <fullName evidence="1">Uncharacterized protein</fullName>
    </submittedName>
</protein>
<organism evidence="1 2">
    <name type="scientific">Albidovulum marisflavi</name>
    <dbReference type="NCBI Taxonomy" id="2984159"/>
    <lineage>
        <taxon>Bacteria</taxon>
        <taxon>Pseudomonadati</taxon>
        <taxon>Pseudomonadota</taxon>
        <taxon>Alphaproteobacteria</taxon>
        <taxon>Rhodobacterales</taxon>
        <taxon>Paracoccaceae</taxon>
        <taxon>Albidovulum</taxon>
    </lineage>
</organism>
<evidence type="ECO:0000313" key="1">
    <source>
        <dbReference type="EMBL" id="MCV2870616.1"/>
    </source>
</evidence>
<dbReference type="EMBL" id="JAOWKY010000008">
    <property type="protein sequence ID" value="MCV2870616.1"/>
    <property type="molecule type" value="Genomic_DNA"/>
</dbReference>
<proteinExistence type="predicted"/>
<sequence length="55" mass="5950">MAEEQKDAADHLLAAARAGSGEGMTREQFVAAAGIFWDSWHQARKFMSAPAGKSR</sequence>
<evidence type="ECO:0000313" key="2">
    <source>
        <dbReference type="Proteomes" id="UP001652542"/>
    </source>
</evidence>
<dbReference type="Proteomes" id="UP001652542">
    <property type="component" value="Unassembled WGS sequence"/>
</dbReference>
<dbReference type="RefSeq" id="WP_263736294.1">
    <property type="nucleotide sequence ID" value="NZ_JAOWKY010000008.1"/>
</dbReference>